<accession>A0A6B2G7V1</accession>
<dbReference type="AlphaFoldDB" id="A0A6B2G7V1"/>
<dbReference type="GO" id="GO:0031966">
    <property type="term" value="C:mitochondrial membrane"/>
    <property type="evidence" value="ECO:0007669"/>
    <property type="project" value="UniProtKB-SubCell"/>
</dbReference>
<evidence type="ECO:0000256" key="10">
    <source>
        <dbReference type="RuleBase" id="RU000488"/>
    </source>
</evidence>
<comment type="subcellular location">
    <subcellularLocation>
        <location evidence="1">Mitochondrion membrane</location>
        <topology evidence="1">Multi-pass membrane protein</topology>
    </subcellularLocation>
</comment>
<keyword evidence="3 10" id="KW-0813">Transport</keyword>
<evidence type="ECO:0000256" key="1">
    <source>
        <dbReference type="ARBA" id="ARBA00004225"/>
    </source>
</evidence>
<keyword evidence="5" id="KW-0677">Repeat</keyword>
<evidence type="ECO:0000256" key="3">
    <source>
        <dbReference type="ARBA" id="ARBA00022448"/>
    </source>
</evidence>
<keyword evidence="4 9" id="KW-0812">Transmembrane</keyword>
<evidence type="ECO:0000256" key="5">
    <source>
        <dbReference type="ARBA" id="ARBA00022737"/>
    </source>
</evidence>
<organism evidence="11">
    <name type="scientific">Myxobolus squamalis</name>
    <name type="common">Myxosporean</name>
    <dbReference type="NCBI Taxonomy" id="59785"/>
    <lineage>
        <taxon>Eukaryota</taxon>
        <taxon>Metazoa</taxon>
        <taxon>Cnidaria</taxon>
        <taxon>Myxozoa</taxon>
        <taxon>Myxosporea</taxon>
        <taxon>Bivalvulida</taxon>
        <taxon>Platysporina</taxon>
        <taxon>Myxobolidae</taxon>
        <taxon>Myxobolus</taxon>
    </lineage>
</organism>
<evidence type="ECO:0000256" key="2">
    <source>
        <dbReference type="ARBA" id="ARBA00006375"/>
    </source>
</evidence>
<keyword evidence="7" id="KW-0496">Mitochondrion</keyword>
<feature type="repeat" description="Solcar" evidence="9">
    <location>
        <begin position="11"/>
        <end position="98"/>
    </location>
</feature>
<name>A0A6B2G7V1_MYXSQ</name>
<evidence type="ECO:0000313" key="11">
    <source>
        <dbReference type="EMBL" id="NDJ97649.1"/>
    </source>
</evidence>
<dbReference type="Gene3D" id="1.50.40.10">
    <property type="entry name" value="Mitochondrial carrier domain"/>
    <property type="match status" value="1"/>
</dbReference>
<evidence type="ECO:0000256" key="8">
    <source>
        <dbReference type="ARBA" id="ARBA00023136"/>
    </source>
</evidence>
<keyword evidence="6" id="KW-1133">Transmembrane helix</keyword>
<dbReference type="PANTHER" id="PTHR45624:SF24">
    <property type="entry name" value="MITOCHONDRIAL SUBSTRATE CARRIER FAMILY PROTEIN G"/>
    <property type="match status" value="1"/>
</dbReference>
<dbReference type="EMBL" id="GHBR01003307">
    <property type="protein sequence ID" value="NDJ97649.1"/>
    <property type="molecule type" value="Transcribed_RNA"/>
</dbReference>
<dbReference type="GO" id="GO:0022857">
    <property type="term" value="F:transmembrane transporter activity"/>
    <property type="evidence" value="ECO:0007669"/>
    <property type="project" value="TreeGrafter"/>
</dbReference>
<dbReference type="InterPro" id="IPR050567">
    <property type="entry name" value="Mitochondrial_Carrier"/>
</dbReference>
<dbReference type="PROSITE" id="PS50920">
    <property type="entry name" value="SOLCAR"/>
    <property type="match status" value="1"/>
</dbReference>
<evidence type="ECO:0000256" key="4">
    <source>
        <dbReference type="ARBA" id="ARBA00022692"/>
    </source>
</evidence>
<dbReference type="SUPFAM" id="SSF103506">
    <property type="entry name" value="Mitochondrial carrier"/>
    <property type="match status" value="1"/>
</dbReference>
<comment type="similarity">
    <text evidence="2 10">Belongs to the mitochondrial carrier (TC 2.A.29) family.</text>
</comment>
<dbReference type="PANTHER" id="PTHR45624">
    <property type="entry name" value="MITOCHONDRIAL BASIC AMINO ACIDS TRANSPORTER-RELATED"/>
    <property type="match status" value="1"/>
</dbReference>
<dbReference type="InterPro" id="IPR018108">
    <property type="entry name" value="MCP_transmembrane"/>
</dbReference>
<proteinExistence type="inferred from homology"/>
<keyword evidence="8 9" id="KW-0472">Membrane</keyword>
<evidence type="ECO:0000256" key="7">
    <source>
        <dbReference type="ARBA" id="ARBA00023128"/>
    </source>
</evidence>
<protein>
    <submittedName>
        <fullName evidence="11">Mitochondrial substrate carrier family protein G (Trinotate prediction)</fullName>
    </submittedName>
</protein>
<dbReference type="InterPro" id="IPR023395">
    <property type="entry name" value="MCP_dom_sf"/>
</dbReference>
<evidence type="ECO:0000256" key="6">
    <source>
        <dbReference type="ARBA" id="ARBA00022989"/>
    </source>
</evidence>
<sequence length="134" mass="14772">MSNSNIDPSWYRNLKGIGCGTTAGFVVTMAGHPFDTLKVRLQTQSSISPIYFGTADCIRKTIKWEGMRGLYKGVASPMAGQVLFRTSLFTTYYEALHYFAGQSPKNRLETKHYFLAGGITGFVAAFTDAPIELV</sequence>
<dbReference type="Pfam" id="PF00153">
    <property type="entry name" value="Mito_carr"/>
    <property type="match status" value="1"/>
</dbReference>
<reference evidence="11" key="1">
    <citation type="submission" date="2018-11" db="EMBL/GenBank/DDBJ databases">
        <title>Myxobolus squamalis genome and transcriptome.</title>
        <authorList>
            <person name="Yahalomi D."/>
            <person name="Atkinson S.D."/>
            <person name="Neuhof M."/>
            <person name="Chang E.S."/>
            <person name="Philippe H."/>
            <person name="Cartwright P."/>
            <person name="Bartholomew J.L."/>
            <person name="Huchon D."/>
        </authorList>
    </citation>
    <scope>NUCLEOTIDE SEQUENCE</scope>
    <source>
        <strain evidence="11">71B08</strain>
        <tissue evidence="11">Whole</tissue>
    </source>
</reference>
<evidence type="ECO:0000256" key="9">
    <source>
        <dbReference type="PROSITE-ProRule" id="PRU00282"/>
    </source>
</evidence>